<dbReference type="EMBL" id="BLXT01005251">
    <property type="protein sequence ID" value="GFO21003.1"/>
    <property type="molecule type" value="Genomic_DNA"/>
</dbReference>
<keyword evidence="3" id="KW-1185">Reference proteome</keyword>
<organism evidence="2 3">
    <name type="scientific">Plakobranchus ocellatus</name>
    <dbReference type="NCBI Taxonomy" id="259542"/>
    <lineage>
        <taxon>Eukaryota</taxon>
        <taxon>Metazoa</taxon>
        <taxon>Spiralia</taxon>
        <taxon>Lophotrochozoa</taxon>
        <taxon>Mollusca</taxon>
        <taxon>Gastropoda</taxon>
        <taxon>Heterobranchia</taxon>
        <taxon>Euthyneura</taxon>
        <taxon>Panpulmonata</taxon>
        <taxon>Sacoglossa</taxon>
        <taxon>Placobranchoidea</taxon>
        <taxon>Plakobranchidae</taxon>
        <taxon>Plakobranchus</taxon>
    </lineage>
</organism>
<name>A0AAV4BPF7_9GAST</name>
<comment type="caution">
    <text evidence="2">The sequence shown here is derived from an EMBL/GenBank/DDBJ whole genome shotgun (WGS) entry which is preliminary data.</text>
</comment>
<reference evidence="2 3" key="1">
    <citation type="journal article" date="2021" name="Elife">
        <title>Chloroplast acquisition without the gene transfer in kleptoplastic sea slugs, Plakobranchus ocellatus.</title>
        <authorList>
            <person name="Maeda T."/>
            <person name="Takahashi S."/>
            <person name="Yoshida T."/>
            <person name="Shimamura S."/>
            <person name="Takaki Y."/>
            <person name="Nagai Y."/>
            <person name="Toyoda A."/>
            <person name="Suzuki Y."/>
            <person name="Arimoto A."/>
            <person name="Ishii H."/>
            <person name="Satoh N."/>
            <person name="Nishiyama T."/>
            <person name="Hasebe M."/>
            <person name="Maruyama T."/>
            <person name="Minagawa J."/>
            <person name="Obokata J."/>
            <person name="Shigenobu S."/>
        </authorList>
    </citation>
    <scope>NUCLEOTIDE SEQUENCE [LARGE SCALE GENOMIC DNA]</scope>
</reference>
<feature type="compositionally biased region" description="Basic residues" evidence="1">
    <location>
        <begin position="59"/>
        <end position="68"/>
    </location>
</feature>
<accession>A0AAV4BPF7</accession>
<evidence type="ECO:0000313" key="2">
    <source>
        <dbReference type="EMBL" id="GFO21003.1"/>
    </source>
</evidence>
<evidence type="ECO:0000256" key="1">
    <source>
        <dbReference type="SAM" id="MobiDB-lite"/>
    </source>
</evidence>
<proteinExistence type="predicted"/>
<feature type="region of interest" description="Disordered" evidence="1">
    <location>
        <begin position="45"/>
        <end position="114"/>
    </location>
</feature>
<gene>
    <name evidence="2" type="ORF">PoB_004750800</name>
</gene>
<feature type="region of interest" description="Disordered" evidence="1">
    <location>
        <begin position="160"/>
        <end position="195"/>
    </location>
</feature>
<dbReference type="Proteomes" id="UP000735302">
    <property type="component" value="Unassembled WGS sequence"/>
</dbReference>
<protein>
    <submittedName>
        <fullName evidence="2">Uncharacterized protein</fullName>
    </submittedName>
</protein>
<sequence length="320" mass="34519">MPSWGALATGEGKLKHWAEHLMGSIIVDKPQVPSWWALAIGEAIAAGQSASRSTIGGRSSKRKSRSPSKRTGPSSHRPQAFSRSPSDSKLVHEPPTMVKGILKPSTSAGEPVRMSSSDLHLGNLASLSAEGLSVDSSADIINYARQILEMEGTSAIPGDFIEISDSPPPAARIRQASQSPARETKKAAAAAPPQAKLKSFADMVRLQRPAATRKWQEVNRQRQQKAEEDARQAANKPGQKMWTLQDPNLVNGQPKEYGSKKIPGSSPRHQAVATPISARRVKTYAERLQEMKPSSKVYSPPASRGRPASGTTQFVVRGRT</sequence>
<dbReference type="AlphaFoldDB" id="A0AAV4BPF7"/>
<feature type="region of interest" description="Disordered" evidence="1">
    <location>
        <begin position="211"/>
        <end position="320"/>
    </location>
</feature>
<feature type="compositionally biased region" description="Polar residues" evidence="1">
    <location>
        <begin position="104"/>
        <end position="114"/>
    </location>
</feature>
<evidence type="ECO:0000313" key="3">
    <source>
        <dbReference type="Proteomes" id="UP000735302"/>
    </source>
</evidence>
<feature type="compositionally biased region" description="Basic and acidic residues" evidence="1">
    <location>
        <begin position="214"/>
        <end position="231"/>
    </location>
</feature>